<evidence type="ECO:0000256" key="7">
    <source>
        <dbReference type="ARBA" id="ARBA00022917"/>
    </source>
</evidence>
<keyword evidence="5 11" id="KW-0547">Nucleotide-binding</keyword>
<comment type="function">
    <text evidence="11">Catalyzes the attachment of valine to tRNA(Val). As ValRS can inadvertently accommodate and process structurally similar amino acids such as threonine, to avoid such errors, it has a 'posttransfer' editing activity that hydrolyzes mischarged Thr-tRNA(Val) in a tRNA-dependent manner.</text>
</comment>
<dbReference type="InterPro" id="IPR013155">
    <property type="entry name" value="M/V/L/I-tRNA-synth_anticd-bd"/>
</dbReference>
<evidence type="ECO:0000256" key="5">
    <source>
        <dbReference type="ARBA" id="ARBA00022741"/>
    </source>
</evidence>
<evidence type="ECO:0000256" key="9">
    <source>
        <dbReference type="ARBA" id="ARBA00023146"/>
    </source>
</evidence>
<dbReference type="PROSITE" id="PS00178">
    <property type="entry name" value="AA_TRNA_LIGASE_I"/>
    <property type="match status" value="1"/>
</dbReference>
<dbReference type="SUPFAM" id="SSF52374">
    <property type="entry name" value="Nucleotidylyl transferase"/>
    <property type="match status" value="1"/>
</dbReference>
<dbReference type="NCBIfam" id="NF004349">
    <property type="entry name" value="PRK05729.1"/>
    <property type="match status" value="1"/>
</dbReference>
<dbReference type="InterPro" id="IPR014729">
    <property type="entry name" value="Rossmann-like_a/b/a_fold"/>
</dbReference>
<dbReference type="InterPro" id="IPR001412">
    <property type="entry name" value="aa-tRNA-synth_I_CS"/>
</dbReference>
<keyword evidence="6 11" id="KW-0067">ATP-binding</keyword>
<reference evidence="15 16" key="1">
    <citation type="submission" date="2014-07" db="EMBL/GenBank/DDBJ databases">
        <title>Genome of Chryseobacterium formosense LMG 24722.</title>
        <authorList>
            <person name="Pipes S.E."/>
            <person name="Stropko S.J."/>
            <person name="Newman J.D."/>
        </authorList>
    </citation>
    <scope>NUCLEOTIDE SEQUENCE [LARGE SCALE GENOMIC DNA]</scope>
    <source>
        <strain evidence="15 16">LMG 24722</strain>
    </source>
</reference>
<comment type="similarity">
    <text evidence="11">Belongs to the class-I aminoacyl-tRNA synthetase family. ValS type 1 subfamily.</text>
</comment>
<dbReference type="SUPFAM" id="SSF47323">
    <property type="entry name" value="Anticodon-binding domain of a subclass of class I aminoacyl-tRNA synthetases"/>
    <property type="match status" value="1"/>
</dbReference>
<evidence type="ECO:0000256" key="8">
    <source>
        <dbReference type="ARBA" id="ARBA00023054"/>
    </source>
</evidence>
<evidence type="ECO:0000259" key="14">
    <source>
        <dbReference type="Pfam" id="PF10458"/>
    </source>
</evidence>
<dbReference type="Gene3D" id="1.10.287.380">
    <property type="entry name" value="Valyl-tRNA synthetase, C-terminal domain"/>
    <property type="match status" value="1"/>
</dbReference>
<dbReference type="InterPro" id="IPR009080">
    <property type="entry name" value="tRNAsynth_Ia_anticodon-bd"/>
</dbReference>
<dbReference type="NCBIfam" id="TIGR00422">
    <property type="entry name" value="valS"/>
    <property type="match status" value="1"/>
</dbReference>
<dbReference type="Gene3D" id="3.90.740.10">
    <property type="entry name" value="Valyl/Leucyl/Isoleucyl-tRNA synthetase, editing domain"/>
    <property type="match status" value="1"/>
</dbReference>
<dbReference type="GO" id="GO:0005829">
    <property type="term" value="C:cytosol"/>
    <property type="evidence" value="ECO:0007669"/>
    <property type="project" value="TreeGrafter"/>
</dbReference>
<comment type="domain">
    <text evidence="11">ValRS has two distinct active sites: one for aminoacylation and one for editing. The misactivated threonine is translocated from the active site to the editing site.</text>
</comment>
<dbReference type="EC" id="6.1.1.9" evidence="11"/>
<comment type="subcellular location">
    <subcellularLocation>
        <location evidence="1 11">Cytoplasm</location>
    </subcellularLocation>
</comment>
<comment type="catalytic activity">
    <reaction evidence="10 11">
        <text>tRNA(Val) + L-valine + ATP = L-valyl-tRNA(Val) + AMP + diphosphate</text>
        <dbReference type="Rhea" id="RHEA:10704"/>
        <dbReference type="Rhea" id="RHEA-COMP:9672"/>
        <dbReference type="Rhea" id="RHEA-COMP:9708"/>
        <dbReference type="ChEBI" id="CHEBI:30616"/>
        <dbReference type="ChEBI" id="CHEBI:33019"/>
        <dbReference type="ChEBI" id="CHEBI:57762"/>
        <dbReference type="ChEBI" id="CHEBI:78442"/>
        <dbReference type="ChEBI" id="CHEBI:78537"/>
        <dbReference type="ChEBI" id="CHEBI:456215"/>
        <dbReference type="EC" id="6.1.1.9"/>
    </reaction>
</comment>
<organism evidence="15 16">
    <name type="scientific">Chryseobacterium formosense</name>
    <dbReference type="NCBI Taxonomy" id="236814"/>
    <lineage>
        <taxon>Bacteria</taxon>
        <taxon>Pseudomonadati</taxon>
        <taxon>Bacteroidota</taxon>
        <taxon>Flavobacteriia</taxon>
        <taxon>Flavobacteriales</taxon>
        <taxon>Weeksellaceae</taxon>
        <taxon>Chryseobacterium group</taxon>
        <taxon>Chryseobacterium</taxon>
    </lineage>
</organism>
<feature type="domain" description="Valyl-tRNA synthetase tRNA-binding arm" evidence="14">
    <location>
        <begin position="807"/>
        <end position="871"/>
    </location>
</feature>
<dbReference type="OrthoDB" id="9810365at2"/>
<dbReference type="eggNOG" id="COG0525">
    <property type="taxonomic scope" value="Bacteria"/>
</dbReference>
<dbReference type="EMBL" id="JPRP01000001">
    <property type="protein sequence ID" value="KFF00317.1"/>
    <property type="molecule type" value="Genomic_DNA"/>
</dbReference>
<dbReference type="STRING" id="236814.IX39_06565"/>
<dbReference type="InterPro" id="IPR010978">
    <property type="entry name" value="tRNA-bd_arm"/>
</dbReference>
<evidence type="ECO:0000259" key="13">
    <source>
        <dbReference type="Pfam" id="PF08264"/>
    </source>
</evidence>
<feature type="domain" description="Methionyl/Valyl/Leucyl/Isoleucyl-tRNA synthetase anticodon-binding" evidence="13">
    <location>
        <begin position="615"/>
        <end position="756"/>
    </location>
</feature>
<evidence type="ECO:0000313" key="16">
    <source>
        <dbReference type="Proteomes" id="UP000028713"/>
    </source>
</evidence>
<dbReference type="Pfam" id="PF08264">
    <property type="entry name" value="Anticodon_1"/>
    <property type="match status" value="1"/>
</dbReference>
<name>A0A085Z7A3_9FLAO</name>
<dbReference type="RefSeq" id="WP_034674455.1">
    <property type="nucleotide sequence ID" value="NZ_FPAP01000001.1"/>
</dbReference>
<dbReference type="InterPro" id="IPR002300">
    <property type="entry name" value="aa-tRNA-synth_Ia"/>
</dbReference>
<dbReference type="SUPFAM" id="SSF50677">
    <property type="entry name" value="ValRS/IleRS/LeuRS editing domain"/>
    <property type="match status" value="1"/>
</dbReference>
<evidence type="ECO:0000256" key="10">
    <source>
        <dbReference type="ARBA" id="ARBA00047552"/>
    </source>
</evidence>
<dbReference type="GO" id="GO:0006438">
    <property type="term" value="P:valyl-tRNA aminoacylation"/>
    <property type="evidence" value="ECO:0007669"/>
    <property type="project" value="UniProtKB-UniRule"/>
</dbReference>
<feature type="binding site" evidence="11">
    <location>
        <position position="537"/>
    </location>
    <ligand>
        <name>ATP</name>
        <dbReference type="ChEBI" id="CHEBI:30616"/>
    </ligand>
</feature>
<evidence type="ECO:0000259" key="12">
    <source>
        <dbReference type="Pfam" id="PF00133"/>
    </source>
</evidence>
<dbReference type="InterPro" id="IPR037118">
    <property type="entry name" value="Val-tRNA_synth_C_sf"/>
</dbReference>
<keyword evidence="8 11" id="KW-0175">Coiled coil</keyword>
<dbReference type="FunFam" id="3.90.740.10:FF:000005">
    <property type="entry name" value="Valine--tRNA ligase, mitochondrial"/>
    <property type="match status" value="1"/>
</dbReference>
<evidence type="ECO:0000256" key="4">
    <source>
        <dbReference type="ARBA" id="ARBA00022598"/>
    </source>
</evidence>
<dbReference type="PANTHER" id="PTHR11946:SF109">
    <property type="entry name" value="VALINE--TRNA LIGASE"/>
    <property type="match status" value="1"/>
</dbReference>
<dbReference type="SUPFAM" id="SSF46589">
    <property type="entry name" value="tRNA-binding arm"/>
    <property type="match status" value="1"/>
</dbReference>
<evidence type="ECO:0000256" key="1">
    <source>
        <dbReference type="ARBA" id="ARBA00004496"/>
    </source>
</evidence>
<sequence>MQISEKYNPQETEQKWYNYWLENKYFHSEPNEKPPYTVVIPPPNVTGILHMGHMLNNTIQDVLIRRARMQGFNACWVPGTDHASIATEAKVVAKLKSEEVNKSDITREEFLKHAWDWTDKYGGTILEQLKKLGCSCDWDRTRFTMEPKLSQQVIKSFVDLYNKGLIYRGYRMVNWDPEAKTNISDEEVIFKEQNGKLYFLKYKIEGSEEFLSVATTRPETIFGDTAVCINPKDERYAHLKGKKVIVPIVNRVIPIIEDEYVDIEFGTGALKITPAHDINDYEIGQKHNLQMIDALDDDGNLNEHGLHYAGKNRFDVRKQITKELEEKDLLLKAEDYVNKVGTSERTGAVIEPKVSVQWFLKMSEIAKPALDVVMDDEVKFYPEKFKNTYKHWMENIRDWNISRQLWWGQQIPAYYYGDGENDFVVAESIEEALELAKQKSQISNLQISNLRQDEDALDTWFSSWLWPMSVFDGLLDPENKDINYYYPTSDLVTGPDIIFFWVARMIMAGLEYRKEVPFKNVYFTGIVRDKQRRKMSKSLGNSPDPLELMDKYGADGVRVGILLSSAAGNDLLFDEDLMLQGRNFMTKIWSAFRLINMWNHEDKPANSTEIQAIEWFENKLNKTIIEINDQFEKFRISDALHLIYKLIWDDFCGWYLEAIKPNYGEGISKEVYNKTVALFEELMKLVHPFLPFQSEEIWQLISDRNIEDALIIAQQKKAEAFNEDIIKNFETASEVISGVRNYRQTKGISPREVAEIYTNASEFANESVIKKLANVSEIHFGTKTDKPSFTFLVGATEISIPLSENLDLGEEKAKTEEELKYLKGFLISVDKKLSNEKFVANAKPEIVEVERKKQQDALDKIAILEEKLKTL</sequence>
<dbReference type="GO" id="GO:0004832">
    <property type="term" value="F:valine-tRNA ligase activity"/>
    <property type="evidence" value="ECO:0007669"/>
    <property type="project" value="UniProtKB-UniRule"/>
</dbReference>
<dbReference type="Proteomes" id="UP000028713">
    <property type="component" value="Unassembled WGS sequence"/>
</dbReference>
<dbReference type="AlphaFoldDB" id="A0A085Z7A3"/>
<comment type="caution">
    <text evidence="15">The sequence shown here is derived from an EMBL/GenBank/DDBJ whole genome shotgun (WGS) entry which is preliminary data.</text>
</comment>
<feature type="domain" description="Aminoacyl-tRNA synthetase class Ia" evidence="12">
    <location>
        <begin position="15"/>
        <end position="571"/>
    </location>
</feature>
<feature type="short sequence motif" description="'HIGH' region" evidence="11">
    <location>
        <begin position="43"/>
        <end position="53"/>
    </location>
</feature>
<dbReference type="InterPro" id="IPR009008">
    <property type="entry name" value="Val/Leu/Ile-tRNA-synth_edit"/>
</dbReference>
<dbReference type="CDD" id="cd00817">
    <property type="entry name" value="ValRS_core"/>
    <property type="match status" value="1"/>
</dbReference>
<dbReference type="InterPro" id="IPR002303">
    <property type="entry name" value="Valyl-tRNA_ligase"/>
</dbReference>
<dbReference type="Pfam" id="PF10458">
    <property type="entry name" value="Val_tRNA-synt_C"/>
    <property type="match status" value="1"/>
</dbReference>
<evidence type="ECO:0000256" key="11">
    <source>
        <dbReference type="HAMAP-Rule" id="MF_02004"/>
    </source>
</evidence>
<feature type="short sequence motif" description="'KMSKS' region" evidence="11">
    <location>
        <begin position="534"/>
        <end position="538"/>
    </location>
</feature>
<dbReference type="Pfam" id="PF00133">
    <property type="entry name" value="tRNA-synt_1"/>
    <property type="match status" value="1"/>
</dbReference>
<dbReference type="CDD" id="cd07962">
    <property type="entry name" value="Anticodon_Ia_Val"/>
    <property type="match status" value="1"/>
</dbReference>
<keyword evidence="7 11" id="KW-0648">Protein biosynthesis</keyword>
<dbReference type="PANTHER" id="PTHR11946">
    <property type="entry name" value="VALYL-TRNA SYNTHETASES"/>
    <property type="match status" value="1"/>
</dbReference>
<evidence type="ECO:0000256" key="6">
    <source>
        <dbReference type="ARBA" id="ARBA00022840"/>
    </source>
</evidence>
<accession>A0A085Z7A3</accession>
<comment type="subunit">
    <text evidence="2 11">Monomer.</text>
</comment>
<keyword evidence="16" id="KW-1185">Reference proteome</keyword>
<dbReference type="GO" id="GO:0005524">
    <property type="term" value="F:ATP binding"/>
    <property type="evidence" value="ECO:0007669"/>
    <property type="project" value="UniProtKB-UniRule"/>
</dbReference>
<protein>
    <recommendedName>
        <fullName evidence="11">Valine--tRNA ligase</fullName>
        <ecNumber evidence="11">6.1.1.9</ecNumber>
    </recommendedName>
    <alternativeName>
        <fullName evidence="11">Valyl-tRNA synthetase</fullName>
        <shortName evidence="11">ValRS</shortName>
    </alternativeName>
</protein>
<evidence type="ECO:0000313" key="15">
    <source>
        <dbReference type="EMBL" id="KFF00317.1"/>
    </source>
</evidence>
<dbReference type="Gene3D" id="1.10.730.10">
    <property type="entry name" value="Isoleucyl-tRNA Synthetase, Domain 1"/>
    <property type="match status" value="1"/>
</dbReference>
<proteinExistence type="inferred from homology"/>
<evidence type="ECO:0000256" key="3">
    <source>
        <dbReference type="ARBA" id="ARBA00022490"/>
    </source>
</evidence>
<dbReference type="PRINTS" id="PR00986">
    <property type="entry name" value="TRNASYNTHVAL"/>
</dbReference>
<dbReference type="GO" id="GO:0002161">
    <property type="term" value="F:aminoacyl-tRNA deacylase activity"/>
    <property type="evidence" value="ECO:0007669"/>
    <property type="project" value="InterPro"/>
</dbReference>
<dbReference type="InterPro" id="IPR033705">
    <property type="entry name" value="Anticodon_Ia_Val"/>
</dbReference>
<dbReference type="HAMAP" id="MF_02004">
    <property type="entry name" value="Val_tRNA_synth_type1"/>
    <property type="match status" value="1"/>
</dbReference>
<keyword evidence="3 11" id="KW-0963">Cytoplasm</keyword>
<dbReference type="FunFam" id="3.40.50.620:FF:000032">
    <property type="entry name" value="Valine--tRNA ligase"/>
    <property type="match status" value="1"/>
</dbReference>
<dbReference type="InterPro" id="IPR019499">
    <property type="entry name" value="Val-tRNA_synth_tRNA-bd"/>
</dbReference>
<comment type="domain">
    <text evidence="11">The C-terminal coiled-coil domain is crucial for aminoacylation activity.</text>
</comment>
<gene>
    <name evidence="11" type="primary">valS</name>
    <name evidence="15" type="ORF">IX39_06565</name>
</gene>
<keyword evidence="9 11" id="KW-0030">Aminoacyl-tRNA synthetase</keyword>
<dbReference type="Gene3D" id="3.40.50.620">
    <property type="entry name" value="HUPs"/>
    <property type="match status" value="2"/>
</dbReference>
<evidence type="ECO:0000256" key="2">
    <source>
        <dbReference type="ARBA" id="ARBA00011245"/>
    </source>
</evidence>
<keyword evidence="4 11" id="KW-0436">Ligase</keyword>